<protein>
    <submittedName>
        <fullName evidence="2">Uncharacterized protein</fullName>
    </submittedName>
</protein>
<proteinExistence type="predicted"/>
<dbReference type="RefSeq" id="WP_008991054.1">
    <property type="nucleotide sequence ID" value="NZ_AMSG01000005.1"/>
</dbReference>
<evidence type="ECO:0000313" key="2">
    <source>
        <dbReference type="EMBL" id="EKF55746.1"/>
    </source>
</evidence>
<organism evidence="2 3">
    <name type="scientific">Galbibacter marinus</name>
    <dbReference type="NCBI Taxonomy" id="555500"/>
    <lineage>
        <taxon>Bacteria</taxon>
        <taxon>Pseudomonadati</taxon>
        <taxon>Bacteroidota</taxon>
        <taxon>Flavobacteriia</taxon>
        <taxon>Flavobacteriales</taxon>
        <taxon>Flavobacteriaceae</taxon>
        <taxon>Galbibacter</taxon>
    </lineage>
</organism>
<reference evidence="2 3" key="1">
    <citation type="journal article" date="2012" name="J. Bacteriol.">
        <title>Genome Sequence of Galbibacter marinum Type Strain ck-I2-15.</title>
        <authorList>
            <person name="Lai Q."/>
            <person name="Li C."/>
            <person name="Shao Z."/>
        </authorList>
    </citation>
    <scope>NUCLEOTIDE SEQUENCE [LARGE SCALE GENOMIC DNA]</scope>
    <source>
        <strain evidence="3">ck-I2-15</strain>
    </source>
</reference>
<keyword evidence="1" id="KW-1133">Transmembrane helix</keyword>
<keyword evidence="3" id="KW-1185">Reference proteome</keyword>
<keyword evidence="1" id="KW-0472">Membrane</keyword>
<accession>K2Q4L4</accession>
<comment type="caution">
    <text evidence="2">The sequence shown here is derived from an EMBL/GenBank/DDBJ whole genome shotgun (WGS) entry which is preliminary data.</text>
</comment>
<evidence type="ECO:0000313" key="3">
    <source>
        <dbReference type="Proteomes" id="UP000007364"/>
    </source>
</evidence>
<dbReference type="AlphaFoldDB" id="K2Q4L4"/>
<dbReference type="EMBL" id="AMSG01000005">
    <property type="protein sequence ID" value="EKF55746.1"/>
    <property type="molecule type" value="Genomic_DNA"/>
</dbReference>
<dbReference type="Proteomes" id="UP000007364">
    <property type="component" value="Unassembled WGS sequence"/>
</dbReference>
<name>K2Q4L4_9FLAO</name>
<evidence type="ECO:0000256" key="1">
    <source>
        <dbReference type="SAM" id="Phobius"/>
    </source>
</evidence>
<gene>
    <name evidence="2" type="ORF">I215_05912</name>
</gene>
<sequence length="159" mass="18230">MSSNTAIIGILLLLIFIVPIFYAIIKSKAKKRKIEGLTQKLINQHELSPTDTFNDLGKQQFILDAHSKKLLHFEIEKSGESKGNIWAINDLKSIKPDYSYYTSPSNQQIIDKMHLEIVEKDGDKTSILIYDENTNNIHEVDQFRATLEKLVSKVNTLQR</sequence>
<keyword evidence="1" id="KW-0812">Transmembrane</keyword>
<feature type="transmembrane region" description="Helical" evidence="1">
    <location>
        <begin position="6"/>
        <end position="25"/>
    </location>
</feature>